<reference evidence="2" key="1">
    <citation type="submission" date="2024-02" db="EMBL/GenBank/DDBJ databases">
        <authorList>
            <consortium name="Clinical and Environmental Microbiology Branch: Whole genome sequencing antimicrobial resistance pathogens in the healthcare setting"/>
        </authorList>
    </citation>
    <scope>NUCLEOTIDE SEQUENCE</scope>
    <source>
        <strain evidence="2">1924188</strain>
    </source>
</reference>
<sequence length="284" mass="31757">MTTLTDKELIKEIKERIGSLDVRDNIERRAYEIALASLEAEAVMFCISGQNVDSEEHVSTSKAVVDAWVEEWNQVDGSPGEPLYKTMPLYYHAALPAPVVPEEATPENVEMLSGYVSTYKLTDSERDIAAEIWNACRATMLHGAEPASNHEELPLDYLQGQKDGLEWAAQLAEANHPQTGDWLYDDPLELAKAIRKGPDMPEFDGPTPVTLDGWISCSERMPENIPGSCKEYLVFDGLNNKVHHDYWVVPDGDSAPVASFWNHYGAHVTHWMPLPEPPKEVNRG</sequence>
<feature type="domain" description="DUF551" evidence="1">
    <location>
        <begin position="213"/>
        <end position="279"/>
    </location>
</feature>
<dbReference type="InterPro" id="IPR007539">
    <property type="entry name" value="DUF551"/>
</dbReference>
<proteinExistence type="predicted"/>
<protein>
    <submittedName>
        <fullName evidence="2">DUF551 domain-containing protein</fullName>
    </submittedName>
</protein>
<comment type="caution">
    <text evidence="2">The sequence shown here is derived from an EMBL/GenBank/DDBJ whole genome shotgun (WGS) entry which is preliminary data.</text>
</comment>
<dbReference type="Pfam" id="PF04448">
    <property type="entry name" value="DUF551"/>
    <property type="match status" value="1"/>
</dbReference>
<evidence type="ECO:0000313" key="3">
    <source>
        <dbReference type="Proteomes" id="UP001285616"/>
    </source>
</evidence>
<dbReference type="Proteomes" id="UP001285616">
    <property type="component" value="Unassembled WGS sequence"/>
</dbReference>
<accession>A0AAN4IY89</accession>
<dbReference type="EMBL" id="ABONVU020000004">
    <property type="protein sequence ID" value="EMJ5253410.1"/>
    <property type="molecule type" value="Genomic_DNA"/>
</dbReference>
<evidence type="ECO:0000259" key="1">
    <source>
        <dbReference type="Pfam" id="PF04448"/>
    </source>
</evidence>
<evidence type="ECO:0000313" key="2">
    <source>
        <dbReference type="EMBL" id="EMJ5253410.1"/>
    </source>
</evidence>
<organism evidence="2 3">
    <name type="scientific">Escherichia coli</name>
    <dbReference type="NCBI Taxonomy" id="562"/>
    <lineage>
        <taxon>Bacteria</taxon>
        <taxon>Pseudomonadati</taxon>
        <taxon>Pseudomonadota</taxon>
        <taxon>Gammaproteobacteria</taxon>
        <taxon>Enterobacterales</taxon>
        <taxon>Enterobacteriaceae</taxon>
        <taxon>Escherichia</taxon>
    </lineage>
</organism>
<dbReference type="AlphaFoldDB" id="A0AAN4IY89"/>
<name>A0AAN4IY89_ECOLX</name>
<gene>
    <name evidence="2" type="ORF">R8O40_001615</name>
</gene>